<dbReference type="Proteomes" id="UP000030746">
    <property type="component" value="Unassembled WGS sequence"/>
</dbReference>
<organism evidence="2 3">
    <name type="scientific">Lottia gigantea</name>
    <name type="common">Giant owl limpet</name>
    <dbReference type="NCBI Taxonomy" id="225164"/>
    <lineage>
        <taxon>Eukaryota</taxon>
        <taxon>Metazoa</taxon>
        <taxon>Spiralia</taxon>
        <taxon>Lophotrochozoa</taxon>
        <taxon>Mollusca</taxon>
        <taxon>Gastropoda</taxon>
        <taxon>Patellogastropoda</taxon>
        <taxon>Lottioidea</taxon>
        <taxon>Lottiidae</taxon>
        <taxon>Lottia</taxon>
    </lineage>
</organism>
<dbReference type="OMA" id="HRSIEMH"/>
<feature type="domain" description="DUF7869" evidence="1">
    <location>
        <begin position="159"/>
        <end position="340"/>
    </location>
</feature>
<accession>V4B3Q5</accession>
<protein>
    <recommendedName>
        <fullName evidence="1">DUF7869 domain-containing protein</fullName>
    </recommendedName>
</protein>
<dbReference type="PANTHER" id="PTHR34415">
    <property type="entry name" value="INTEGRASE CATALYTIC DOMAIN-CONTAINING PROTEIN"/>
    <property type="match status" value="1"/>
</dbReference>
<dbReference type="InterPro" id="IPR057191">
    <property type="entry name" value="DUF7869"/>
</dbReference>
<reference evidence="2 3" key="1">
    <citation type="journal article" date="2013" name="Nature">
        <title>Insights into bilaterian evolution from three spiralian genomes.</title>
        <authorList>
            <person name="Simakov O."/>
            <person name="Marletaz F."/>
            <person name="Cho S.J."/>
            <person name="Edsinger-Gonzales E."/>
            <person name="Havlak P."/>
            <person name="Hellsten U."/>
            <person name="Kuo D.H."/>
            <person name="Larsson T."/>
            <person name="Lv J."/>
            <person name="Arendt D."/>
            <person name="Savage R."/>
            <person name="Osoegawa K."/>
            <person name="de Jong P."/>
            <person name="Grimwood J."/>
            <person name="Chapman J.A."/>
            <person name="Shapiro H."/>
            <person name="Aerts A."/>
            <person name="Otillar R.P."/>
            <person name="Terry A.Y."/>
            <person name="Boore J.L."/>
            <person name="Grigoriev I.V."/>
            <person name="Lindberg D.R."/>
            <person name="Seaver E.C."/>
            <person name="Weisblat D.A."/>
            <person name="Putnam N.H."/>
            <person name="Rokhsar D.S."/>
        </authorList>
    </citation>
    <scope>NUCLEOTIDE SEQUENCE [LARGE SCALE GENOMIC DNA]</scope>
</reference>
<dbReference type="AlphaFoldDB" id="V4B3Q5"/>
<dbReference type="GeneID" id="20237231"/>
<dbReference type="EMBL" id="KB200329">
    <property type="protein sequence ID" value="ESP02021.1"/>
    <property type="molecule type" value="Genomic_DNA"/>
</dbReference>
<dbReference type="RefSeq" id="XP_009047179.1">
    <property type="nucleotide sequence ID" value="XM_009048931.1"/>
</dbReference>
<sequence length="359" mass="40996">MEKKSGGRQSNTQSFVYQDACDVVKFLTNNATDHALVLPGRIPGYKRDDIKLLPSLHTKVIVYDQYKTILEKSDENKSERVRLQEQQHLYIVQQERSLYNAMVSDAKSTCKQHGIMQLTTNLPCSRNLSMHYSFDYAQQVHLPSNPMQPGPLYFLVPRKVEIFGVCCEGIPKQVNFLVDEGHLISKGSNAVISYMDFYFDHYGIGETVANLHCNNCSSQNKNRCMIWYCAWRVAKRLHHSISLNFLIAGHTKFAPDWYFGLMKKSFRRHSVPALSVLQEGVNLSSSVNVAQVVGTEDGTTIVPVYDWQNFFAEDCQPLPGIKSYQHFRFDCQHPGTVFAKSATDSEEKIFYILKNNKRG</sequence>
<dbReference type="HOGENOM" id="CLU_025415_0_1_1"/>
<dbReference type="CTD" id="20237231"/>
<proteinExistence type="predicted"/>
<name>V4B3Q5_LOTGI</name>
<dbReference type="PANTHER" id="PTHR34415:SF1">
    <property type="entry name" value="INTEGRASE CATALYTIC DOMAIN-CONTAINING PROTEIN"/>
    <property type="match status" value="1"/>
</dbReference>
<dbReference type="OrthoDB" id="6050800at2759"/>
<keyword evidence="3" id="KW-1185">Reference proteome</keyword>
<dbReference type="KEGG" id="lgi:LOTGIDRAFT_157152"/>
<evidence type="ECO:0000313" key="3">
    <source>
        <dbReference type="Proteomes" id="UP000030746"/>
    </source>
</evidence>
<evidence type="ECO:0000313" key="2">
    <source>
        <dbReference type="EMBL" id="ESP02021.1"/>
    </source>
</evidence>
<dbReference type="Pfam" id="PF25273">
    <property type="entry name" value="DUF7869"/>
    <property type="match status" value="1"/>
</dbReference>
<gene>
    <name evidence="2" type="ORF">LOTGIDRAFT_157152</name>
</gene>
<evidence type="ECO:0000259" key="1">
    <source>
        <dbReference type="Pfam" id="PF25273"/>
    </source>
</evidence>